<dbReference type="InterPro" id="IPR000160">
    <property type="entry name" value="GGDEF_dom"/>
</dbReference>
<evidence type="ECO:0000256" key="1">
    <source>
        <dbReference type="ARBA" id="ARBA00012528"/>
    </source>
</evidence>
<reference evidence="5 6" key="1">
    <citation type="submission" date="2024-09" db="EMBL/GenBank/DDBJ databases">
        <authorList>
            <person name="Zhang Z.-H."/>
        </authorList>
    </citation>
    <scope>NUCLEOTIDE SEQUENCE [LARGE SCALE GENOMIC DNA]</scope>
    <source>
        <strain evidence="5 6">HHTR114</strain>
    </source>
</reference>
<sequence length="241" mass="25823">MKIGDAPKTPGASRIERKRGIGAAAPSAAANSAAPSDKIVLAGVPDAELTPRVREALTSLMQEVQSLRDQLTWSQERISELERLADSDPMLDIYNRRAFVRELDRALAMIDRYDMRASLVFVDLNDLKKINDQMGHGAGDAALAHVAEALTANVRQTDAVGRLGGDEFGVLLTQADQQTAEIKAAHLTAAVSAQPVSWKDGAFVAHVSCGVVEIAKGLSADEAMERADTAMYEVKARKKSG</sequence>
<dbReference type="SMART" id="SM00267">
    <property type="entry name" value="GGDEF"/>
    <property type="match status" value="1"/>
</dbReference>
<evidence type="ECO:0000256" key="2">
    <source>
        <dbReference type="ARBA" id="ARBA00034247"/>
    </source>
</evidence>
<dbReference type="SUPFAM" id="SSF55073">
    <property type="entry name" value="Nucleotide cyclase"/>
    <property type="match status" value="1"/>
</dbReference>
<proteinExistence type="predicted"/>
<dbReference type="NCBIfam" id="TIGR00254">
    <property type="entry name" value="GGDEF"/>
    <property type="match status" value="1"/>
</dbReference>
<gene>
    <name evidence="5" type="ORF">ACFMB1_13015</name>
</gene>
<dbReference type="Gene3D" id="3.30.70.270">
    <property type="match status" value="1"/>
</dbReference>
<dbReference type="PANTHER" id="PTHR45138:SF9">
    <property type="entry name" value="DIGUANYLATE CYCLASE DGCM-RELATED"/>
    <property type="match status" value="1"/>
</dbReference>
<dbReference type="InterPro" id="IPR043128">
    <property type="entry name" value="Rev_trsase/Diguanyl_cyclase"/>
</dbReference>
<keyword evidence="6" id="KW-1185">Reference proteome</keyword>
<evidence type="ECO:0000259" key="4">
    <source>
        <dbReference type="PROSITE" id="PS50887"/>
    </source>
</evidence>
<dbReference type="Proteomes" id="UP001596116">
    <property type="component" value="Unassembled WGS sequence"/>
</dbReference>
<comment type="caution">
    <text evidence="5">The sequence shown here is derived from an EMBL/GenBank/DDBJ whole genome shotgun (WGS) entry which is preliminary data.</text>
</comment>
<name>A0ABW1KWM0_9PROT</name>
<evidence type="ECO:0000313" key="5">
    <source>
        <dbReference type="EMBL" id="MFC6036470.1"/>
    </source>
</evidence>
<evidence type="ECO:0000256" key="3">
    <source>
        <dbReference type="SAM" id="MobiDB-lite"/>
    </source>
</evidence>
<feature type="compositionally biased region" description="Low complexity" evidence="3">
    <location>
        <begin position="23"/>
        <end position="32"/>
    </location>
</feature>
<dbReference type="EC" id="2.7.7.65" evidence="1"/>
<accession>A0ABW1KWM0</accession>
<feature type="region of interest" description="Disordered" evidence="3">
    <location>
        <begin position="1"/>
        <end position="32"/>
    </location>
</feature>
<dbReference type="EMBL" id="JBHPON010000002">
    <property type="protein sequence ID" value="MFC6036470.1"/>
    <property type="molecule type" value="Genomic_DNA"/>
</dbReference>
<dbReference type="InterPro" id="IPR029787">
    <property type="entry name" value="Nucleotide_cyclase"/>
</dbReference>
<evidence type="ECO:0000313" key="6">
    <source>
        <dbReference type="Proteomes" id="UP001596116"/>
    </source>
</evidence>
<dbReference type="RefSeq" id="WP_379882294.1">
    <property type="nucleotide sequence ID" value="NZ_JBHPON010000002.1"/>
</dbReference>
<comment type="catalytic activity">
    <reaction evidence="2">
        <text>2 GTP = 3',3'-c-di-GMP + 2 diphosphate</text>
        <dbReference type="Rhea" id="RHEA:24898"/>
        <dbReference type="ChEBI" id="CHEBI:33019"/>
        <dbReference type="ChEBI" id="CHEBI:37565"/>
        <dbReference type="ChEBI" id="CHEBI:58805"/>
        <dbReference type="EC" id="2.7.7.65"/>
    </reaction>
</comment>
<organism evidence="5 6">
    <name type="scientific">Hyphococcus aureus</name>
    <dbReference type="NCBI Taxonomy" id="2666033"/>
    <lineage>
        <taxon>Bacteria</taxon>
        <taxon>Pseudomonadati</taxon>
        <taxon>Pseudomonadota</taxon>
        <taxon>Alphaproteobacteria</taxon>
        <taxon>Parvularculales</taxon>
        <taxon>Parvularculaceae</taxon>
        <taxon>Hyphococcus</taxon>
    </lineage>
</organism>
<protein>
    <recommendedName>
        <fullName evidence="1">diguanylate cyclase</fullName>
        <ecNumber evidence="1">2.7.7.65</ecNumber>
    </recommendedName>
</protein>
<dbReference type="PROSITE" id="PS50887">
    <property type="entry name" value="GGDEF"/>
    <property type="match status" value="1"/>
</dbReference>
<dbReference type="CDD" id="cd01949">
    <property type="entry name" value="GGDEF"/>
    <property type="match status" value="1"/>
</dbReference>
<dbReference type="InterPro" id="IPR050469">
    <property type="entry name" value="Diguanylate_Cyclase"/>
</dbReference>
<dbReference type="Pfam" id="PF00990">
    <property type="entry name" value="GGDEF"/>
    <property type="match status" value="1"/>
</dbReference>
<feature type="domain" description="GGDEF" evidence="4">
    <location>
        <begin position="115"/>
        <end position="241"/>
    </location>
</feature>
<dbReference type="PANTHER" id="PTHR45138">
    <property type="entry name" value="REGULATORY COMPONENTS OF SENSORY TRANSDUCTION SYSTEM"/>
    <property type="match status" value="1"/>
</dbReference>